<dbReference type="KEGG" id="trs:Terro_0011"/>
<keyword evidence="2" id="KW-1277">Toxin-antitoxin system</keyword>
<dbReference type="Gene3D" id="3.30.920.30">
    <property type="entry name" value="Hypothetical protein"/>
    <property type="match status" value="1"/>
</dbReference>
<evidence type="ECO:0000313" key="8">
    <source>
        <dbReference type="EMBL" id="AFL86363.1"/>
    </source>
</evidence>
<organism evidence="8 9">
    <name type="scientific">Terriglobus roseus (strain DSM 18391 / NRRL B-41598 / KBS 63)</name>
    <dbReference type="NCBI Taxonomy" id="926566"/>
    <lineage>
        <taxon>Bacteria</taxon>
        <taxon>Pseudomonadati</taxon>
        <taxon>Acidobacteriota</taxon>
        <taxon>Terriglobia</taxon>
        <taxon>Terriglobales</taxon>
        <taxon>Acidobacteriaceae</taxon>
        <taxon>Terriglobus</taxon>
    </lineage>
</organism>
<keyword evidence="3" id="KW-0540">Nuclease</keyword>
<evidence type="ECO:0000256" key="3">
    <source>
        <dbReference type="ARBA" id="ARBA00022722"/>
    </source>
</evidence>
<keyword evidence="6" id="KW-0694">RNA-binding</keyword>
<dbReference type="Proteomes" id="UP000006056">
    <property type="component" value="Chromosome"/>
</dbReference>
<proteinExistence type="inferred from homology"/>
<keyword evidence="4" id="KW-0255">Endonuclease</keyword>
<keyword evidence="9" id="KW-1185">Reference proteome</keyword>
<dbReference type="GO" id="GO:0003729">
    <property type="term" value="F:mRNA binding"/>
    <property type="evidence" value="ECO:0007669"/>
    <property type="project" value="InterPro"/>
</dbReference>
<evidence type="ECO:0000256" key="1">
    <source>
        <dbReference type="ARBA" id="ARBA00006620"/>
    </source>
</evidence>
<gene>
    <name evidence="8" type="ordered locus">Terro_0011</name>
</gene>
<dbReference type="Pfam" id="PF07927">
    <property type="entry name" value="HicA_toxin"/>
    <property type="match status" value="1"/>
</dbReference>
<dbReference type="OrthoDB" id="121656at2"/>
<accession>I3ZAU5</accession>
<evidence type="ECO:0000256" key="6">
    <source>
        <dbReference type="ARBA" id="ARBA00022884"/>
    </source>
</evidence>
<dbReference type="GO" id="GO:0004519">
    <property type="term" value="F:endonuclease activity"/>
    <property type="evidence" value="ECO:0007669"/>
    <property type="project" value="UniProtKB-KW"/>
</dbReference>
<evidence type="ECO:0000256" key="4">
    <source>
        <dbReference type="ARBA" id="ARBA00022759"/>
    </source>
</evidence>
<dbReference type="EMBL" id="CP003379">
    <property type="protein sequence ID" value="AFL86363.1"/>
    <property type="molecule type" value="Genomic_DNA"/>
</dbReference>
<dbReference type="SUPFAM" id="SSF54786">
    <property type="entry name" value="YcfA/nrd intein domain"/>
    <property type="match status" value="1"/>
</dbReference>
<sequence>MKLPRGISGATFTNLLCERLGYRVVGQEGSHILLRSELPHGHRLPVPAHKELRIGTLASLIRMVSNQKDLSRDEVLAALFEL</sequence>
<reference evidence="8 9" key="1">
    <citation type="submission" date="2012-06" db="EMBL/GenBank/DDBJ databases">
        <title>Complete genome of Terriglobus roseus DSM 18391.</title>
        <authorList>
            <consortium name="US DOE Joint Genome Institute (JGI-PGF)"/>
            <person name="Lucas S."/>
            <person name="Copeland A."/>
            <person name="Lapidus A."/>
            <person name="Glavina del Rio T."/>
            <person name="Dalin E."/>
            <person name="Tice H."/>
            <person name="Bruce D."/>
            <person name="Goodwin L."/>
            <person name="Pitluck S."/>
            <person name="Peters L."/>
            <person name="Mikhailova N."/>
            <person name="Munk A.C.C."/>
            <person name="Kyrpides N."/>
            <person name="Mavromatis K."/>
            <person name="Ivanova N."/>
            <person name="Brettin T."/>
            <person name="Detter J.C."/>
            <person name="Han C."/>
            <person name="Larimer F."/>
            <person name="Land M."/>
            <person name="Hauser L."/>
            <person name="Markowitz V."/>
            <person name="Cheng J.-F."/>
            <person name="Hugenholtz P."/>
            <person name="Woyke T."/>
            <person name="Wu D."/>
            <person name="Brambilla E."/>
            <person name="Klenk H.-P."/>
            <person name="Eisen J.A."/>
        </authorList>
    </citation>
    <scope>NUCLEOTIDE SEQUENCE [LARGE SCALE GENOMIC DNA]</scope>
    <source>
        <strain evidence="9">DSM 18391 / NRRL B-41598 / KBS 63</strain>
    </source>
</reference>
<keyword evidence="5" id="KW-0378">Hydrolase</keyword>
<name>I3ZAU5_TERRK</name>
<dbReference type="InterPro" id="IPR012933">
    <property type="entry name" value="HicA_mRNA_interferase"/>
</dbReference>
<dbReference type="HOGENOM" id="CLU_164851_6_2_0"/>
<dbReference type="eggNOG" id="COG1724">
    <property type="taxonomic scope" value="Bacteria"/>
</dbReference>
<evidence type="ECO:0000256" key="2">
    <source>
        <dbReference type="ARBA" id="ARBA00022649"/>
    </source>
</evidence>
<dbReference type="AlphaFoldDB" id="I3ZAU5"/>
<keyword evidence="8" id="KW-0449">Lipoprotein</keyword>
<dbReference type="GO" id="GO:0016787">
    <property type="term" value="F:hydrolase activity"/>
    <property type="evidence" value="ECO:0007669"/>
    <property type="project" value="UniProtKB-KW"/>
</dbReference>
<evidence type="ECO:0000256" key="5">
    <source>
        <dbReference type="ARBA" id="ARBA00022801"/>
    </source>
</evidence>
<dbReference type="STRING" id="926566.Terro_0011"/>
<dbReference type="InterPro" id="IPR038570">
    <property type="entry name" value="HicA_sf"/>
</dbReference>
<protein>
    <submittedName>
        <fullName evidence="8">Putative periplasmic or secreted lipoprotein</fullName>
    </submittedName>
</protein>
<evidence type="ECO:0000313" key="9">
    <source>
        <dbReference type="Proteomes" id="UP000006056"/>
    </source>
</evidence>
<evidence type="ECO:0000256" key="7">
    <source>
        <dbReference type="ARBA" id="ARBA00023016"/>
    </source>
</evidence>
<comment type="similarity">
    <text evidence="1">Belongs to the HicA mRNA interferase family.</text>
</comment>
<dbReference type="RefSeq" id="WP_014783932.1">
    <property type="nucleotide sequence ID" value="NC_018014.1"/>
</dbReference>
<keyword evidence="7" id="KW-0346">Stress response</keyword>